<dbReference type="InterPro" id="IPR002789">
    <property type="entry name" value="HerA_central"/>
</dbReference>
<evidence type="ECO:0000313" key="3">
    <source>
        <dbReference type="Proteomes" id="UP000614410"/>
    </source>
</evidence>
<comment type="caution">
    <text evidence="2">The sequence shown here is derived from an EMBL/GenBank/DDBJ whole genome shotgun (WGS) entry which is preliminary data.</text>
</comment>
<dbReference type="AlphaFoldDB" id="A0A934KIW3"/>
<evidence type="ECO:0000313" key="2">
    <source>
        <dbReference type="EMBL" id="MBJ7608592.1"/>
    </source>
</evidence>
<protein>
    <submittedName>
        <fullName evidence="2">DUF87 domain-containing protein</fullName>
    </submittedName>
</protein>
<feature type="domain" description="Helicase HerA central" evidence="1">
    <location>
        <begin position="357"/>
        <end position="441"/>
    </location>
</feature>
<dbReference type="InterPro" id="IPR051162">
    <property type="entry name" value="T4SS_component"/>
</dbReference>
<dbReference type="InterPro" id="IPR027417">
    <property type="entry name" value="P-loop_NTPase"/>
</dbReference>
<reference evidence="2 3" key="1">
    <citation type="submission" date="2020-10" db="EMBL/GenBank/DDBJ databases">
        <title>Ca. Dormibacterota MAGs.</title>
        <authorList>
            <person name="Montgomery K."/>
        </authorList>
    </citation>
    <scope>NUCLEOTIDE SEQUENCE [LARGE SCALE GENOMIC DNA]</scope>
    <source>
        <strain evidence="2">Mitchell_Peninsula_5</strain>
    </source>
</reference>
<evidence type="ECO:0000259" key="1">
    <source>
        <dbReference type="Pfam" id="PF01935"/>
    </source>
</evidence>
<dbReference type="PANTHER" id="PTHR30121:SF6">
    <property type="entry name" value="SLR6007 PROTEIN"/>
    <property type="match status" value="1"/>
</dbReference>
<dbReference type="Proteomes" id="UP000614410">
    <property type="component" value="Unassembled WGS sequence"/>
</dbReference>
<accession>A0A934KIW3</accession>
<dbReference type="Gene3D" id="1.10.8.730">
    <property type="match status" value="1"/>
</dbReference>
<dbReference type="EMBL" id="JAEKNN010000020">
    <property type="protein sequence ID" value="MBJ7608592.1"/>
    <property type="molecule type" value="Genomic_DNA"/>
</dbReference>
<dbReference type="CDD" id="cd01127">
    <property type="entry name" value="TrwB_TraG_TraD_VirD4"/>
    <property type="match status" value="1"/>
</dbReference>
<dbReference type="PANTHER" id="PTHR30121">
    <property type="entry name" value="UNCHARACTERIZED PROTEIN YJGR-RELATED"/>
    <property type="match status" value="1"/>
</dbReference>
<dbReference type="Pfam" id="PF01935">
    <property type="entry name" value="DUF87"/>
    <property type="match status" value="1"/>
</dbReference>
<name>A0A934KIW3_9BACT</name>
<dbReference type="SUPFAM" id="SSF52540">
    <property type="entry name" value="P-loop containing nucleoside triphosphate hydrolases"/>
    <property type="match status" value="1"/>
</dbReference>
<organism evidence="2 3">
    <name type="scientific">Candidatus Amunia macphersoniae</name>
    <dbReference type="NCBI Taxonomy" id="3127014"/>
    <lineage>
        <taxon>Bacteria</taxon>
        <taxon>Bacillati</taxon>
        <taxon>Candidatus Dormiibacterota</taxon>
        <taxon>Candidatus Dormibacteria</taxon>
        <taxon>Candidatus Aeolococcales</taxon>
        <taxon>Candidatus Aeolococcaceae</taxon>
        <taxon>Candidatus Amunia</taxon>
    </lineage>
</organism>
<sequence length="690" mass="72800">MGIPCGLSGAHALRRTAAEGAVTVAAIALEPLDLTALEPAAQAACTDSMGRLLCALEVPLQFVVRRRRASPPSSSGVDRADRVAAELDAAMRAHQAQMLASLPAFRSEVTAVIRRADGDQGALQRQLGMVIEMLRGVGVRCQVVPGDALGGPADLDPVGWVERVRAVGVAGGTRCGLELERLPGRSVGLGWLHTVLAAAAEFDAAIHLIPVDAAAAHRAVERRLRSLTADRLLELDRGRIGDPAVDVGLEAAEALRDRLARNEVRPVRLSIVVAAHGRDQPAARHAAEVIRAAAAAGGLRLRHAHLRHAAALRGTHPLGEPVDAGKLVDSAAAATCLPLTETLCDDPGGYRLGVGRRSGVPVVVDVFDSSKHSNANTAVFATSGHGKSFTLGALVLEAAAHGVGSLIVDPEGEYQRLMHASGGQYLRLGRRAAGALNVFDAAPTAEEAIPVAVDLINVLCGSVLGEVERARVDAALHGAVVSAAAAGRMPLLGDCVAALEHKAPRAATVLRRVCGGALGSIFNAPSDIDLEGELCAISLRDLPHEFVPAATLLIAQWLWTRVRREPRRRHIVLDEVGALCVHPPLRDLLVQLARRCRKYGASLVVATQNVEDLLRSEEGSVVATNCATVLLGGHRAAEAAHMERAFGLTEAQRRFVEHAPRGEFLLLAGRRRCEIRVDVPDLHRAILVAQ</sequence>
<dbReference type="Gene3D" id="3.40.50.300">
    <property type="entry name" value="P-loop containing nucleotide triphosphate hydrolases"/>
    <property type="match status" value="1"/>
</dbReference>
<gene>
    <name evidence="2" type="ORF">JF887_04055</name>
</gene>
<proteinExistence type="predicted"/>